<name>A0A5C8ZWS0_9GAMM</name>
<accession>A0A5C8ZWS0</accession>
<evidence type="ECO:0000313" key="2">
    <source>
        <dbReference type="Proteomes" id="UP000321039"/>
    </source>
</evidence>
<reference evidence="1 2" key="1">
    <citation type="submission" date="2019-08" db="EMBL/GenBank/DDBJ databases">
        <title>Parahaliea maris sp. nov., isolated from the surface seawater.</title>
        <authorList>
            <person name="Liu Y."/>
        </authorList>
    </citation>
    <scope>NUCLEOTIDE SEQUENCE [LARGE SCALE GENOMIC DNA]</scope>
    <source>
        <strain evidence="1 2">HSLHS9</strain>
    </source>
</reference>
<proteinExistence type="predicted"/>
<dbReference type="Proteomes" id="UP000321039">
    <property type="component" value="Unassembled WGS sequence"/>
</dbReference>
<dbReference type="InterPro" id="IPR038604">
    <property type="entry name" value="HopJ_sf"/>
</dbReference>
<dbReference type="InterPro" id="IPR014984">
    <property type="entry name" value="HopJ"/>
</dbReference>
<dbReference type="EMBL" id="VRZA01000004">
    <property type="protein sequence ID" value="TXS92916.1"/>
    <property type="molecule type" value="Genomic_DNA"/>
</dbReference>
<protein>
    <submittedName>
        <fullName evidence="1">HopJ type III effector protein</fullName>
    </submittedName>
</protein>
<organism evidence="1 2">
    <name type="scientific">Parahaliea maris</name>
    <dbReference type="NCBI Taxonomy" id="2716870"/>
    <lineage>
        <taxon>Bacteria</taxon>
        <taxon>Pseudomonadati</taxon>
        <taxon>Pseudomonadota</taxon>
        <taxon>Gammaproteobacteria</taxon>
        <taxon>Cellvibrionales</taxon>
        <taxon>Halieaceae</taxon>
        <taxon>Parahaliea</taxon>
    </lineage>
</organism>
<comment type="caution">
    <text evidence="1">The sequence shown here is derived from an EMBL/GenBank/DDBJ whole genome shotgun (WGS) entry which is preliminary data.</text>
</comment>
<dbReference type="RefSeq" id="WP_148068918.1">
    <property type="nucleotide sequence ID" value="NZ_VRZA01000004.1"/>
</dbReference>
<evidence type="ECO:0000313" key="1">
    <source>
        <dbReference type="EMBL" id="TXS92916.1"/>
    </source>
</evidence>
<sequence length="112" mass="12620">MTPEQLVDALKTHQALEFEDTMAVIDEHFDYTPTAFKNGEQANEPGQNAGSCKILAFGQFMGLSEEEALRGFGRFYRDVQNTPDGDDHGNIRNFIRYGWSGVSFDSAPLQRR</sequence>
<dbReference type="Pfam" id="PF08888">
    <property type="entry name" value="HopJ"/>
    <property type="match status" value="1"/>
</dbReference>
<gene>
    <name evidence="1" type="ORF">FV139_13220</name>
</gene>
<dbReference type="AlphaFoldDB" id="A0A5C8ZWS0"/>
<dbReference type="Gene3D" id="3.20.160.10">
    <property type="entry name" value="vpa0580 domain like"/>
    <property type="match status" value="1"/>
</dbReference>
<keyword evidence="2" id="KW-1185">Reference proteome</keyword>